<evidence type="ECO:0000256" key="3">
    <source>
        <dbReference type="ARBA" id="ARBA00012280"/>
    </source>
</evidence>
<dbReference type="Pfam" id="PF02779">
    <property type="entry name" value="Transket_pyr"/>
    <property type="match status" value="1"/>
</dbReference>
<evidence type="ECO:0000313" key="10">
    <source>
        <dbReference type="EMBL" id="CUG93885.1"/>
    </source>
</evidence>
<dbReference type="VEuPathDB" id="TriTrypDB:BSAL_45420"/>
<dbReference type="InterPro" id="IPR005475">
    <property type="entry name" value="Transketolase-like_Pyr-bd"/>
</dbReference>
<organism evidence="10 11">
    <name type="scientific">Bodo saltans</name>
    <name type="common">Flagellated protozoan</name>
    <dbReference type="NCBI Taxonomy" id="75058"/>
    <lineage>
        <taxon>Eukaryota</taxon>
        <taxon>Discoba</taxon>
        <taxon>Euglenozoa</taxon>
        <taxon>Kinetoplastea</taxon>
        <taxon>Metakinetoplastina</taxon>
        <taxon>Eubodonida</taxon>
        <taxon>Bodonidae</taxon>
        <taxon>Bodo</taxon>
    </lineage>
</organism>
<dbReference type="Pfam" id="PF00676">
    <property type="entry name" value="E1_dh"/>
    <property type="match status" value="1"/>
</dbReference>
<reference evidence="11" key="1">
    <citation type="submission" date="2015-09" db="EMBL/GenBank/DDBJ databases">
        <authorList>
            <consortium name="Pathogen Informatics"/>
        </authorList>
    </citation>
    <scope>NUCLEOTIDE SEQUENCE [LARGE SCALE GENOMIC DNA]</scope>
    <source>
        <strain evidence="11">Lake Konstanz</strain>
    </source>
</reference>
<comment type="cofactor">
    <cofactor evidence="1">
        <name>thiamine diphosphate</name>
        <dbReference type="ChEBI" id="CHEBI:58937"/>
    </cofactor>
</comment>
<dbReference type="FunFam" id="3.40.50.12470:FF:000003">
    <property type="entry name" value="2-oxoglutarate dehydrogenase E1 component"/>
    <property type="match status" value="1"/>
</dbReference>
<evidence type="ECO:0000256" key="1">
    <source>
        <dbReference type="ARBA" id="ARBA00001964"/>
    </source>
</evidence>
<evidence type="ECO:0000256" key="4">
    <source>
        <dbReference type="ARBA" id="ARBA00023002"/>
    </source>
</evidence>
<dbReference type="GO" id="GO:0004591">
    <property type="term" value="F:oxoglutarate dehydrogenase (succinyl-transferring) activity"/>
    <property type="evidence" value="ECO:0007669"/>
    <property type="project" value="UniProtKB-EC"/>
</dbReference>
<evidence type="ECO:0000256" key="8">
    <source>
        <dbReference type="ARBA" id="ARBA00042984"/>
    </source>
</evidence>
<dbReference type="PANTHER" id="PTHR23152:SF4">
    <property type="entry name" value="2-OXOADIPATE DEHYDROGENASE COMPLEX COMPONENT E1"/>
    <property type="match status" value="1"/>
</dbReference>
<keyword evidence="11" id="KW-1185">Reference proteome</keyword>
<dbReference type="Pfam" id="PF16078">
    <property type="entry name" value="2-oxogl_dehyd_N"/>
    <property type="match status" value="1"/>
</dbReference>
<gene>
    <name evidence="10" type="ORF">BSAL_45420</name>
</gene>
<keyword evidence="5" id="KW-0786">Thiamine pyrophosphate</keyword>
<dbReference type="Gene3D" id="1.10.287.1150">
    <property type="entry name" value="TPP helical domain"/>
    <property type="match status" value="1"/>
</dbReference>
<keyword evidence="4" id="KW-0560">Oxidoreductase</keyword>
<accession>A0A0S4JV11</accession>
<evidence type="ECO:0000313" key="11">
    <source>
        <dbReference type="Proteomes" id="UP000051952"/>
    </source>
</evidence>
<dbReference type="SUPFAM" id="SSF52518">
    <property type="entry name" value="Thiamin diphosphate-binding fold (THDP-binding)"/>
    <property type="match status" value="2"/>
</dbReference>
<dbReference type="GO" id="GO:0045252">
    <property type="term" value="C:oxoglutarate dehydrogenase complex"/>
    <property type="evidence" value="ECO:0007669"/>
    <property type="project" value="TreeGrafter"/>
</dbReference>
<comment type="similarity">
    <text evidence="2">Belongs to the alpha-ketoglutarate dehydrogenase family.</text>
</comment>
<dbReference type="InterPro" id="IPR042179">
    <property type="entry name" value="KGD_C_sf"/>
</dbReference>
<dbReference type="Gene3D" id="3.40.50.11610">
    <property type="entry name" value="Multifunctional 2-oxoglutarate metabolism enzyme, C-terminal domain"/>
    <property type="match status" value="1"/>
</dbReference>
<proteinExistence type="inferred from homology"/>
<dbReference type="NCBIfam" id="NF008907">
    <property type="entry name" value="PRK12270.1"/>
    <property type="match status" value="1"/>
</dbReference>
<dbReference type="Gene3D" id="3.40.50.970">
    <property type="match status" value="1"/>
</dbReference>
<dbReference type="EC" id="1.2.4.2" evidence="3"/>
<dbReference type="InterPro" id="IPR031717">
    <property type="entry name" value="ODO-1/KGD_C"/>
</dbReference>
<evidence type="ECO:0000256" key="7">
    <source>
        <dbReference type="ARBA" id="ARBA00040267"/>
    </source>
</evidence>
<dbReference type="GO" id="GO:0006099">
    <property type="term" value="P:tricarboxylic acid cycle"/>
    <property type="evidence" value="ECO:0007669"/>
    <property type="project" value="TreeGrafter"/>
</dbReference>
<sequence length="1028" mass="114125">MMRRALQRVSSRIPNAFMASTSATVAVCSSTAVVSSMRCYTDAKTVRAPHVYEQFVASSNSDYVESLLKQYRENKANVDETWWPILENLDSAAPDQALIESFQRPEDQDLSSHLVTEKDRVDNMRLAWMVRAYETVGHSIATLDPLGLYEADLDTTIPVGLEPSRFGFKPEDMDRSFFATFGGALGQSFQQMVTGTTRTPMKLRDIVAKLRQLHCGNIGFEFMNSGYLDLRNWFRAQVLSAAEPLPAKERKEIYEDVVKACGLEQFLHRKYSTLKRFGLDGAEALVPALNATLSAAANSGVETVTLGMPHRGRINVLVNVCGKPLKNIFNEFEGKTAKEDVKGTGDVKYHLGIHSKMTTRSGKELFVNLLANPSHLEAVNPLVLGKTRARQVYTKDTEMNKNLPILLHGDAAFAGQGPCYEVMGLCELENYHVGGTIHIVVNNQVGFTTDPVQSRSSRYCTDLSRVCNAPVLHVNADDVDAVVKAARIAFAFRKEFKRDAIIDLVCYRRYGHNESDVPDFTQPLMYDAIRKHQVLVDLQADKLVREGVMSKEEVLLVKKEYESVLRKEFDEAANDDSFIKVKSPYEEANSNRYTNILEMGALRETGVAISNLKKIGEKLTAVPEGFTPHPTIAKNIAARRAAVESGSGVEWCLAEALAFGASALEGIHVRLSGQDVERGTFTQRHAVWTDYNNGEKHCSLTKLGHVQAPVVIANSSLSEFAVSGFEMGYSMENPKSLVIWEAQFGDFSNGAQVIWDQFLASAESKWTRQCGLAISLPHGYSGAGPEHSSARVERFLQLSDDPDTLPAQFSASSASTMLEARAALGNWQVCYPSTPANYYHMLRRQTHREFRKPLIFCFSKARLRAPNVSSLEEMAVGTFFLPVIDTGAAVPSQVRKVVFCSGQIESICADYRAKKQSADTDSNIGNDVVFVKLEQIAPFPWEHIGKVINKYHGANPATQFVWLQEEPKNMGMWDFVRPRFQNLLRHLGVFAPNERLTFIGRETAASPATGYGGVHKAEEDALVQAVFA</sequence>
<dbReference type="OMA" id="IRIRRHN"/>
<protein>
    <recommendedName>
        <fullName evidence="7">2-oxoglutarate dehydrogenase, mitochondrial</fullName>
        <ecNumber evidence="3">1.2.4.2</ecNumber>
    </recommendedName>
    <alternativeName>
        <fullName evidence="8">2-oxoglutarate dehydrogenase complex component E1</fullName>
    </alternativeName>
</protein>
<dbReference type="Pfam" id="PF16870">
    <property type="entry name" value="OxoGdeHyase_C"/>
    <property type="match status" value="1"/>
</dbReference>
<dbReference type="OrthoDB" id="413077at2759"/>
<dbReference type="InterPro" id="IPR029061">
    <property type="entry name" value="THDP-binding"/>
</dbReference>
<dbReference type="GO" id="GO:0030976">
    <property type="term" value="F:thiamine pyrophosphate binding"/>
    <property type="evidence" value="ECO:0007669"/>
    <property type="project" value="InterPro"/>
</dbReference>
<dbReference type="InterPro" id="IPR001017">
    <property type="entry name" value="DH_E1"/>
</dbReference>
<evidence type="ECO:0000256" key="5">
    <source>
        <dbReference type="ARBA" id="ARBA00023052"/>
    </source>
</evidence>
<name>A0A0S4JV11_BODSA</name>
<feature type="domain" description="Transketolase-like pyrimidine-binding" evidence="9">
    <location>
        <begin position="649"/>
        <end position="865"/>
    </location>
</feature>
<evidence type="ECO:0000256" key="2">
    <source>
        <dbReference type="ARBA" id="ARBA00006936"/>
    </source>
</evidence>
<dbReference type="PANTHER" id="PTHR23152">
    <property type="entry name" value="2-OXOGLUTARATE DEHYDROGENASE"/>
    <property type="match status" value="1"/>
</dbReference>
<dbReference type="Proteomes" id="UP000051952">
    <property type="component" value="Unassembled WGS sequence"/>
</dbReference>
<evidence type="ECO:0000259" key="9">
    <source>
        <dbReference type="SMART" id="SM00861"/>
    </source>
</evidence>
<dbReference type="InterPro" id="IPR011603">
    <property type="entry name" value="2oxoglutarate_DH_E1"/>
</dbReference>
<dbReference type="NCBIfam" id="NF006914">
    <property type="entry name" value="PRK09404.1"/>
    <property type="match status" value="1"/>
</dbReference>
<evidence type="ECO:0000256" key="6">
    <source>
        <dbReference type="ARBA" id="ARBA00037426"/>
    </source>
</evidence>
<dbReference type="EMBL" id="CYKH01002204">
    <property type="protein sequence ID" value="CUG93885.1"/>
    <property type="molecule type" value="Genomic_DNA"/>
</dbReference>
<dbReference type="PIRSF" id="PIRSF000157">
    <property type="entry name" value="Oxoglu_dh_E1"/>
    <property type="match status" value="1"/>
</dbReference>
<dbReference type="CDD" id="cd02016">
    <property type="entry name" value="TPP_E1_OGDC_like"/>
    <property type="match status" value="1"/>
</dbReference>
<dbReference type="SMART" id="SM00861">
    <property type="entry name" value="Transket_pyr"/>
    <property type="match status" value="1"/>
</dbReference>
<dbReference type="AlphaFoldDB" id="A0A0S4JV11"/>
<dbReference type="InterPro" id="IPR032106">
    <property type="entry name" value="2-oxogl_dehyd_N"/>
</dbReference>
<dbReference type="Gene3D" id="3.40.50.12470">
    <property type="match status" value="1"/>
</dbReference>
<comment type="function">
    <text evidence="6">The 2-oxoglutarate dehydrogenase complex catalyzes the overall conversion of 2-oxoglutarate to succinyl-CoA and CO(2). It contains multiple copies of three enzymatic components: 2-oxoglutarate dehydrogenase (E1), dihydrolipoamide succinyltransferase (E2) and lipoamide dehydrogenase (E3).</text>
</comment>
<dbReference type="GO" id="GO:0005739">
    <property type="term" value="C:mitochondrion"/>
    <property type="evidence" value="ECO:0007669"/>
    <property type="project" value="TreeGrafter"/>
</dbReference>
<dbReference type="NCBIfam" id="TIGR00239">
    <property type="entry name" value="2oxo_dh_E1"/>
    <property type="match status" value="1"/>
</dbReference>